<dbReference type="PANTHER" id="PTHR48207">
    <property type="entry name" value="SUCCINATE--HYDROXYMETHYLGLUTARATE COA-TRANSFERASE"/>
    <property type="match status" value="1"/>
</dbReference>
<organism evidence="2 3">
    <name type="scientific">Brucella pseudogrignonensis</name>
    <dbReference type="NCBI Taxonomy" id="419475"/>
    <lineage>
        <taxon>Bacteria</taxon>
        <taxon>Pseudomonadati</taxon>
        <taxon>Pseudomonadota</taxon>
        <taxon>Alphaproteobacteria</taxon>
        <taxon>Hyphomicrobiales</taxon>
        <taxon>Brucellaceae</taxon>
        <taxon>Brucella/Ochrobactrum group</taxon>
        <taxon>Brucella</taxon>
    </lineage>
</organism>
<reference evidence="2 3" key="1">
    <citation type="submission" date="2023-07" db="EMBL/GenBank/DDBJ databases">
        <title>Sorghum-associated microbial communities from plants grown in Nebraska, USA.</title>
        <authorList>
            <person name="Schachtman D."/>
        </authorList>
    </citation>
    <scope>NUCLEOTIDE SEQUENCE [LARGE SCALE GENOMIC DNA]</scope>
    <source>
        <strain evidence="2 3">DS1730</strain>
    </source>
</reference>
<dbReference type="Gene3D" id="3.30.1540.10">
    <property type="entry name" value="formyl-coa transferase, domain 3"/>
    <property type="match status" value="1"/>
</dbReference>
<keyword evidence="1" id="KW-0808">Transferase</keyword>
<dbReference type="Gene3D" id="3.40.50.10540">
    <property type="entry name" value="Crotonobetainyl-coa:carnitine coa-transferase, domain 1"/>
    <property type="match status" value="1"/>
</dbReference>
<evidence type="ECO:0000313" key="3">
    <source>
        <dbReference type="Proteomes" id="UP001184614"/>
    </source>
</evidence>
<gene>
    <name evidence="2" type="ORF">J2782_003631</name>
</gene>
<dbReference type="PANTHER" id="PTHR48207:SF4">
    <property type="entry name" value="BLL6097 PROTEIN"/>
    <property type="match status" value="1"/>
</dbReference>
<dbReference type="InterPro" id="IPR003673">
    <property type="entry name" value="CoA-Trfase_fam_III"/>
</dbReference>
<proteinExistence type="predicted"/>
<dbReference type="InterPro" id="IPR050483">
    <property type="entry name" value="CoA-transferase_III_domain"/>
</dbReference>
<sequence length="403" mass="43996">MRPLDGIRILDMTSVLMGPYATTILSDMGADVVKIEPIGGDILRSAGASRGGSMGGIFMHSNIGKRSVAIDLKTKLGRDTLLKIAKTCDVLFYNIRPKAMQRLGLGYEDIAAQNPGLLYVGAFGFGQNGPYADRPAYDDLIQAASGIPMLLAQASGDAPSYVPINIADRIVGLHAATAILAGLRHRDQTGEGQRIDVPMFETMVSFVLGDHMGGLSFDPPLDQGGYQRLLSSSRKPFPTSDGYIGVVLYTDQHWQRFKSLVQNEEAFIDPRFESFSGRQKHVDEINHLLRRIFPLRTTAQWHELLNTADIPNTPLHSLSTIMDDPHLKAIGFFEHQEHSVEGAVKTMRVPSTWSRTQPKHSSPAPILGQHTHSVLSEIGYSDTEIEALSADGVIGISSHMTVA</sequence>
<dbReference type="InterPro" id="IPR044855">
    <property type="entry name" value="CoA-Trfase_III_dom3_sf"/>
</dbReference>
<evidence type="ECO:0000313" key="2">
    <source>
        <dbReference type="EMBL" id="MDR6433885.1"/>
    </source>
</evidence>
<dbReference type="RefSeq" id="WP_310015011.1">
    <property type="nucleotide sequence ID" value="NZ_JAVDQT010000007.1"/>
</dbReference>
<evidence type="ECO:0000256" key="1">
    <source>
        <dbReference type="ARBA" id="ARBA00022679"/>
    </source>
</evidence>
<dbReference type="Pfam" id="PF02515">
    <property type="entry name" value="CoA_transf_3"/>
    <property type="match status" value="1"/>
</dbReference>
<comment type="caution">
    <text evidence="2">The sequence shown here is derived from an EMBL/GenBank/DDBJ whole genome shotgun (WGS) entry which is preliminary data.</text>
</comment>
<accession>A0ABU1MCV8</accession>
<dbReference type="InterPro" id="IPR023606">
    <property type="entry name" value="CoA-Trfase_III_dom_1_sf"/>
</dbReference>
<keyword evidence="3" id="KW-1185">Reference proteome</keyword>
<dbReference type="EMBL" id="JAVDQT010000007">
    <property type="protein sequence ID" value="MDR6433885.1"/>
    <property type="molecule type" value="Genomic_DNA"/>
</dbReference>
<name>A0ABU1MCV8_9HYPH</name>
<dbReference type="Proteomes" id="UP001184614">
    <property type="component" value="Unassembled WGS sequence"/>
</dbReference>
<protein>
    <submittedName>
        <fullName evidence="2">Crotonobetainyl-CoA:carnitine CoA-transferase CaiB-like acyl-CoA transferase</fullName>
    </submittedName>
</protein>
<dbReference type="SUPFAM" id="SSF89796">
    <property type="entry name" value="CoA-transferase family III (CaiB/BaiF)"/>
    <property type="match status" value="1"/>
</dbReference>